<evidence type="ECO:0000313" key="2">
    <source>
        <dbReference type="Proteomes" id="UP000610527"/>
    </source>
</evidence>
<proteinExistence type="predicted"/>
<protein>
    <submittedName>
        <fullName evidence="1">Uncharacterized protein</fullName>
    </submittedName>
</protein>
<organism evidence="1 2">
    <name type="scientific">Staphylococcus borealis</name>
    <dbReference type="NCBI Taxonomy" id="2742203"/>
    <lineage>
        <taxon>Bacteria</taxon>
        <taxon>Bacillati</taxon>
        <taxon>Bacillota</taxon>
        <taxon>Bacilli</taxon>
        <taxon>Bacillales</taxon>
        <taxon>Staphylococcaceae</taxon>
        <taxon>Staphylococcus</taxon>
    </lineage>
</organism>
<dbReference type="EMBL" id="JABVEG010000017">
    <property type="protein sequence ID" value="NUI83585.1"/>
    <property type="molecule type" value="Genomic_DNA"/>
</dbReference>
<dbReference type="GeneID" id="74187434"/>
<accession>A0ABX2LQN9</accession>
<dbReference type="Proteomes" id="UP000610527">
    <property type="component" value="Unassembled WGS sequence"/>
</dbReference>
<reference evidence="1 2" key="1">
    <citation type="submission" date="2020-06" db="EMBL/GenBank/DDBJ databases">
        <title>Staphylococcus borealis sp. nov. -A novel member of the Staphylococcaceae family isolated from skin and blood in humans.</title>
        <authorList>
            <person name="Pain M."/>
            <person name="Wolden R."/>
            <person name="Jaen-Luchoro D."/>
            <person name="Salva-Serra F."/>
            <person name="Iglesias B.P."/>
            <person name="Karlsson R."/>
            <person name="Klingenberg C."/>
            <person name="Cavanagh J.P."/>
        </authorList>
    </citation>
    <scope>NUCLEOTIDE SEQUENCE [LARGE SCALE GENOMIC DNA]</scope>
    <source>
        <strain evidence="1 2">58-22</strain>
    </source>
</reference>
<comment type="caution">
    <text evidence="1">The sequence shown here is derived from an EMBL/GenBank/DDBJ whole genome shotgun (WGS) entry which is preliminary data.</text>
</comment>
<name>A0ABX2LQN9_9STAP</name>
<evidence type="ECO:0000313" key="1">
    <source>
        <dbReference type="EMBL" id="NUI83585.1"/>
    </source>
</evidence>
<keyword evidence="2" id="KW-1185">Reference proteome</keyword>
<dbReference type="RefSeq" id="WP_053031483.1">
    <property type="nucleotide sequence ID" value="NZ_CUEE01000018.1"/>
</dbReference>
<gene>
    <name evidence="1" type="ORF">HUN84_12870</name>
</gene>
<sequence>MIFIYIIFSAVLLYYALKYGIRNGFAELESNKEDLIYYQKSTKLFEEIGDIYHMISTSQSESVDEAKVIYNNSFDILVSGEKPKYIFDKLTEYKDQISKLSIEK</sequence>